<proteinExistence type="inferred from homology"/>
<comment type="catalytic activity">
    <reaction evidence="3">
        <text>a monoacylglycerol + H2O = glycerol + a fatty acid + H(+)</text>
        <dbReference type="Rhea" id="RHEA:15245"/>
        <dbReference type="ChEBI" id="CHEBI:15377"/>
        <dbReference type="ChEBI" id="CHEBI:15378"/>
        <dbReference type="ChEBI" id="CHEBI:17408"/>
        <dbReference type="ChEBI" id="CHEBI:17754"/>
        <dbReference type="ChEBI" id="CHEBI:28868"/>
    </reaction>
</comment>
<dbReference type="PANTHER" id="PTHR45856:SF11">
    <property type="entry name" value="FUNGAL LIPASE-LIKE DOMAIN-CONTAINING PROTEIN"/>
    <property type="match status" value="1"/>
</dbReference>
<dbReference type="VEuPathDB" id="FungiDB:P170DRAFT_426974"/>
<dbReference type="InterPro" id="IPR051218">
    <property type="entry name" value="Sec_MonoDiacylglyc_Lipase"/>
</dbReference>
<feature type="domain" description="Fungal lipase-type" evidence="4">
    <location>
        <begin position="304"/>
        <end position="450"/>
    </location>
</feature>
<dbReference type="STRING" id="1392250.A0A2I2G4F3"/>
<dbReference type="Pfam" id="PF01764">
    <property type="entry name" value="Lipase_3"/>
    <property type="match status" value="1"/>
</dbReference>
<accession>A0A2I2G4F3</accession>
<comment type="catalytic activity">
    <reaction evidence="2">
        <text>a diacylglycerol + H2O = a monoacylglycerol + a fatty acid + H(+)</text>
        <dbReference type="Rhea" id="RHEA:32731"/>
        <dbReference type="ChEBI" id="CHEBI:15377"/>
        <dbReference type="ChEBI" id="CHEBI:15378"/>
        <dbReference type="ChEBI" id="CHEBI:17408"/>
        <dbReference type="ChEBI" id="CHEBI:18035"/>
        <dbReference type="ChEBI" id="CHEBI:28868"/>
    </reaction>
</comment>
<evidence type="ECO:0000313" key="5">
    <source>
        <dbReference type="EMBL" id="PLB47757.1"/>
    </source>
</evidence>
<dbReference type="RefSeq" id="XP_024703059.1">
    <property type="nucleotide sequence ID" value="XM_024847748.1"/>
</dbReference>
<evidence type="ECO:0000256" key="1">
    <source>
        <dbReference type="ARBA" id="ARBA00043996"/>
    </source>
</evidence>
<reference evidence="5 6" key="1">
    <citation type="submission" date="2016-12" db="EMBL/GenBank/DDBJ databases">
        <title>The genomes of Aspergillus section Nigri reveals drivers in fungal speciation.</title>
        <authorList>
            <consortium name="DOE Joint Genome Institute"/>
            <person name="Vesth T.C."/>
            <person name="Nybo J."/>
            <person name="Theobald S."/>
            <person name="Brandl J."/>
            <person name="Frisvad J.C."/>
            <person name="Nielsen K.F."/>
            <person name="Lyhne E.K."/>
            <person name="Kogle M.E."/>
            <person name="Kuo A."/>
            <person name="Riley R."/>
            <person name="Clum A."/>
            <person name="Nolan M."/>
            <person name="Lipzen A."/>
            <person name="Salamov A."/>
            <person name="Henrissat B."/>
            <person name="Wiebenga A."/>
            <person name="De Vries R.P."/>
            <person name="Grigoriev I.V."/>
            <person name="Mortensen U.H."/>
            <person name="Andersen M.R."/>
            <person name="Baker S.E."/>
        </authorList>
    </citation>
    <scope>NUCLEOTIDE SEQUENCE [LARGE SCALE GENOMIC DNA]</scope>
    <source>
        <strain evidence="5 6">IBT 23096</strain>
    </source>
</reference>
<comment type="similarity">
    <text evidence="1">Belongs to the AB hydrolase superfamily. Lipase family. Class 3 subfamily.</text>
</comment>
<dbReference type="InterPro" id="IPR002921">
    <property type="entry name" value="Fungal_lipase-type"/>
</dbReference>
<evidence type="ECO:0000256" key="3">
    <source>
        <dbReference type="ARBA" id="ARBA00048461"/>
    </source>
</evidence>
<dbReference type="AlphaFoldDB" id="A0A2I2G4F3"/>
<dbReference type="GO" id="GO:0016787">
    <property type="term" value="F:hydrolase activity"/>
    <property type="evidence" value="ECO:0007669"/>
    <property type="project" value="UniProtKB-KW"/>
</dbReference>
<dbReference type="PANTHER" id="PTHR45856">
    <property type="entry name" value="ALPHA/BETA-HYDROLASES SUPERFAMILY PROTEIN"/>
    <property type="match status" value="1"/>
</dbReference>
<gene>
    <name evidence="5" type="ORF">P170DRAFT_426974</name>
</gene>
<dbReference type="CDD" id="cd00519">
    <property type="entry name" value="Lipase_3"/>
    <property type="match status" value="1"/>
</dbReference>
<evidence type="ECO:0000259" key="4">
    <source>
        <dbReference type="Pfam" id="PF01764"/>
    </source>
</evidence>
<keyword evidence="5" id="KW-0378">Hydrolase</keyword>
<dbReference type="GeneID" id="36555447"/>
<dbReference type="Proteomes" id="UP000234275">
    <property type="component" value="Unassembled WGS sequence"/>
</dbReference>
<dbReference type="OrthoDB" id="426718at2759"/>
<keyword evidence="6" id="KW-1185">Reference proteome</keyword>
<sequence length="556" mass="62699">MNINNRKVSVEVSSLPHKCVQVPKETFAPDVLFALVNEDIQECPDSATNVRFAFIAHKLDSQGDTVVALESVVHQSFLGLDRNTRRLVLKHARGPEGLSQDYHFTLRPEALPIDESDLLITWVQQLAIITGMEENDMLSDLVDIAGKRSNLDDTKIKERIQAMVDDRTIETALQFLGEQFSEGNTPRQINAQSLMCISKLLSIMSDCVYLRDQEYIDDIREKMNASQEAKHNVDEYENMGTLNASKDLVSTINNIQNECVDEGLADKMGLKYLFLSNIAGGERLETDGPICGTFYNDSDNPFIVVVFKGTSSKSDWAANLKYALTPGKNETSLQGSLHSGFLNGLFKPMPIDMITIQLNRLVQSLNKKYPGKKVQIWVTGHSLGGAYATVLWSSLLEIPKIRNSTLRDLITFGAPRVGSLEYAKWVKGIKERRNIWRFVNGRDIVPKVPWRGRLLGDYYHVGSRVAIAAKERWRLQKWETDSNEEYPIPNAEEAAGFSTKIWNSVVGYIARKTRLIFTPHAMFLDHFLENYWEALKDAPDEVWPPPEVAGEETGVD</sequence>
<dbReference type="GO" id="GO:0006629">
    <property type="term" value="P:lipid metabolic process"/>
    <property type="evidence" value="ECO:0007669"/>
    <property type="project" value="InterPro"/>
</dbReference>
<dbReference type="InterPro" id="IPR029058">
    <property type="entry name" value="AB_hydrolase_fold"/>
</dbReference>
<name>A0A2I2G4F3_9EURO</name>
<dbReference type="Gene3D" id="3.40.50.1820">
    <property type="entry name" value="alpha/beta hydrolase"/>
    <property type="match status" value="1"/>
</dbReference>
<dbReference type="SUPFAM" id="SSF53474">
    <property type="entry name" value="alpha/beta-Hydrolases"/>
    <property type="match status" value="1"/>
</dbReference>
<comment type="caution">
    <text evidence="5">The sequence shown here is derived from an EMBL/GenBank/DDBJ whole genome shotgun (WGS) entry which is preliminary data.</text>
</comment>
<evidence type="ECO:0000256" key="2">
    <source>
        <dbReference type="ARBA" id="ARBA00047591"/>
    </source>
</evidence>
<organism evidence="5 6">
    <name type="scientific">Aspergillus steynii IBT 23096</name>
    <dbReference type="NCBI Taxonomy" id="1392250"/>
    <lineage>
        <taxon>Eukaryota</taxon>
        <taxon>Fungi</taxon>
        <taxon>Dikarya</taxon>
        <taxon>Ascomycota</taxon>
        <taxon>Pezizomycotina</taxon>
        <taxon>Eurotiomycetes</taxon>
        <taxon>Eurotiomycetidae</taxon>
        <taxon>Eurotiales</taxon>
        <taxon>Aspergillaceae</taxon>
        <taxon>Aspergillus</taxon>
        <taxon>Aspergillus subgen. Circumdati</taxon>
    </lineage>
</organism>
<evidence type="ECO:0000313" key="6">
    <source>
        <dbReference type="Proteomes" id="UP000234275"/>
    </source>
</evidence>
<protein>
    <submittedName>
        <fullName evidence="5">Alpha/beta-hydrolase</fullName>
    </submittedName>
</protein>
<dbReference type="EMBL" id="MSFO01000005">
    <property type="protein sequence ID" value="PLB47757.1"/>
    <property type="molecule type" value="Genomic_DNA"/>
</dbReference>